<comment type="caution">
    <text evidence="4">The sequence shown here is derived from an EMBL/GenBank/DDBJ whole genome shotgun (WGS) entry which is preliminary data.</text>
</comment>
<feature type="domain" description="Bacterial shufflon protein N-terminal" evidence="3">
    <location>
        <begin position="377"/>
        <end position="427"/>
    </location>
</feature>
<protein>
    <submittedName>
        <fullName evidence="4">Shufflon system plasmid conjugative transfer pilus tip adhesin PilV</fullName>
    </submittedName>
</protein>
<evidence type="ECO:0000256" key="1">
    <source>
        <dbReference type="SAM" id="MobiDB-lite"/>
    </source>
</evidence>
<dbReference type="Pfam" id="PF04917">
    <property type="entry name" value="Shufflon_N"/>
    <property type="match status" value="1"/>
</dbReference>
<feature type="compositionally biased region" description="Basic and acidic residues" evidence="1">
    <location>
        <begin position="504"/>
        <end position="517"/>
    </location>
</feature>
<evidence type="ECO:0000313" key="5">
    <source>
        <dbReference type="Proteomes" id="UP000447574"/>
    </source>
</evidence>
<dbReference type="EMBL" id="WIWF01000075">
    <property type="protein sequence ID" value="MQT76156.1"/>
    <property type="molecule type" value="Genomic_DNA"/>
</dbReference>
<reference evidence="4 5" key="1">
    <citation type="submission" date="2019-10" db="EMBL/GenBank/DDBJ databases">
        <title>Evaluation of single-gene subtyping targets for Pseudomonas.</title>
        <authorList>
            <person name="Reichler S.J."/>
            <person name="Orsi R.H."/>
            <person name="Wiedmann M."/>
            <person name="Martin N.H."/>
            <person name="Murphy S.I."/>
        </authorList>
    </citation>
    <scope>NUCLEOTIDE SEQUENCE [LARGE SCALE GENOMIC DNA]</scope>
    <source>
        <strain evidence="4 5">FSL R10-2932</strain>
    </source>
</reference>
<dbReference type="RefSeq" id="WP_153428193.1">
    <property type="nucleotide sequence ID" value="NZ_WIWF01000075.1"/>
</dbReference>
<gene>
    <name evidence="4" type="primary">pilV</name>
    <name evidence="4" type="ORF">GHO37_17845</name>
</gene>
<sequence>MTIKRKQKGLTLFETLLSLSIVMALVVSFLYWYMEQQREQQATIFGKDIVSIITAFDKRIHLDGWDIDNFKNGREWSGSPAILEMLNNEFIAKESTCGNEKSWVPVLSKEKSTQLLPCKFWSRIPYDFIAKAKITPDEEGFIKTFKVIFQPKSLSSFSKNFRYFNRAKIAANANDSLNVTGGHQFYFASLSDPDTKITNTECLALKADCTLVATYDREGGNEYLRVDGTNSMLGSAVAFKESKGHNRLRCIKWIKDTSGSAWESKTVDCGIGIHTETGSPVAVDVAANSSTNERVMLDRLCPVYTHSADGLIESTENAPCGMLPQDDAGTEVAYQVIDTLSAGKGLIKTLYTDTIFSDEINTNYMNVKKDLAVLGNSRMDGTLTVKGRGQFDNNINLTKVETAGASCSPNGLLARDSKGLILSCESGIWTTQSTSGMYAFFNATTCPPGWIPANGSGGTLDLRGQFVRSWDNGKGIDPGRSLASTQQDDLKSHKHNATASMDGLHTHETRHTRDRSPTDPGNAVLGDENWYGTQSVWSQPAGLHTHTITVQNFGGTETRPKNVALLACMKK</sequence>
<evidence type="ECO:0000256" key="2">
    <source>
        <dbReference type="SAM" id="Phobius"/>
    </source>
</evidence>
<keyword evidence="2" id="KW-1133">Transmembrane helix</keyword>
<evidence type="ECO:0000259" key="3">
    <source>
        <dbReference type="Pfam" id="PF04917"/>
    </source>
</evidence>
<proteinExistence type="predicted"/>
<accession>A0A6A7YI90</accession>
<evidence type="ECO:0000313" key="4">
    <source>
        <dbReference type="EMBL" id="MQT76156.1"/>
    </source>
</evidence>
<feature type="region of interest" description="Disordered" evidence="1">
    <location>
        <begin position="473"/>
        <end position="523"/>
    </location>
</feature>
<dbReference type="InterPro" id="IPR007001">
    <property type="entry name" value="Shufflon_N"/>
</dbReference>
<organism evidence="4 5">
    <name type="scientific">Pseudomonas helleri</name>
    <dbReference type="NCBI Taxonomy" id="1608996"/>
    <lineage>
        <taxon>Bacteria</taxon>
        <taxon>Pseudomonadati</taxon>
        <taxon>Pseudomonadota</taxon>
        <taxon>Gammaproteobacteria</taxon>
        <taxon>Pseudomonadales</taxon>
        <taxon>Pseudomonadaceae</taxon>
        <taxon>Pseudomonas</taxon>
    </lineage>
</organism>
<dbReference type="SUPFAM" id="SSF88874">
    <property type="entry name" value="Receptor-binding domain of short tail fibre protein gp12"/>
    <property type="match status" value="1"/>
</dbReference>
<feature type="transmembrane region" description="Helical" evidence="2">
    <location>
        <begin position="12"/>
        <end position="34"/>
    </location>
</feature>
<dbReference type="AlphaFoldDB" id="A0A6A7YI90"/>
<keyword evidence="2" id="KW-0812">Transmembrane</keyword>
<keyword evidence="2" id="KW-0472">Membrane</keyword>
<name>A0A6A7YI90_9PSED</name>
<dbReference type="Proteomes" id="UP000447574">
    <property type="component" value="Unassembled WGS sequence"/>
</dbReference>